<keyword evidence="5" id="KW-1185">Reference proteome</keyword>
<keyword evidence="2" id="KW-0812">Transmembrane</keyword>
<dbReference type="SUPFAM" id="SSF49265">
    <property type="entry name" value="Fibronectin type III"/>
    <property type="match status" value="1"/>
</dbReference>
<proteinExistence type="predicted"/>
<feature type="compositionally biased region" description="Polar residues" evidence="1">
    <location>
        <begin position="618"/>
        <end position="637"/>
    </location>
</feature>
<feature type="transmembrane region" description="Helical" evidence="2">
    <location>
        <begin position="358"/>
        <end position="378"/>
    </location>
</feature>
<feature type="region of interest" description="Disordered" evidence="1">
    <location>
        <begin position="533"/>
        <end position="561"/>
    </location>
</feature>
<dbReference type="EMBL" id="JACVVK020000143">
    <property type="protein sequence ID" value="KAK7489040.1"/>
    <property type="molecule type" value="Genomic_DNA"/>
</dbReference>
<dbReference type="AlphaFoldDB" id="A0ABD0KQN5"/>
<reference evidence="4 5" key="1">
    <citation type="journal article" date="2023" name="Sci. Data">
        <title>Genome assembly of the Korean intertidal mud-creeper Batillaria attramentaria.</title>
        <authorList>
            <person name="Patra A.K."/>
            <person name="Ho P.T."/>
            <person name="Jun S."/>
            <person name="Lee S.J."/>
            <person name="Kim Y."/>
            <person name="Won Y.J."/>
        </authorList>
    </citation>
    <scope>NUCLEOTIDE SEQUENCE [LARGE SCALE GENOMIC DNA]</scope>
    <source>
        <strain evidence="4">Wonlab-2016</strain>
    </source>
</reference>
<organism evidence="4 5">
    <name type="scientific">Batillaria attramentaria</name>
    <dbReference type="NCBI Taxonomy" id="370345"/>
    <lineage>
        <taxon>Eukaryota</taxon>
        <taxon>Metazoa</taxon>
        <taxon>Spiralia</taxon>
        <taxon>Lophotrochozoa</taxon>
        <taxon>Mollusca</taxon>
        <taxon>Gastropoda</taxon>
        <taxon>Caenogastropoda</taxon>
        <taxon>Sorbeoconcha</taxon>
        <taxon>Cerithioidea</taxon>
        <taxon>Batillariidae</taxon>
        <taxon>Batillaria</taxon>
    </lineage>
</organism>
<dbReference type="InterPro" id="IPR036116">
    <property type="entry name" value="FN3_sf"/>
</dbReference>
<evidence type="ECO:0000313" key="5">
    <source>
        <dbReference type="Proteomes" id="UP001519460"/>
    </source>
</evidence>
<sequence length="955" mass="103656">KPKPVQRLRVNATNSMCVRLTWYNDRVQLSTTVKYGCHDSALDREKKVPEDGNDTMICDLHPAYSYRFEVRAVPRRGYPSEPVNMTIKMPDAAPASGPQVSNGSYSRSSCSNGTQELQVYVQPVAEEDQNGEIISYTAVYDADNWPYTDSRSPRDLIYFNKTIPCGSSVDVMLYANTSAGQSPSSHLSIPAAAEVAELSEKVRGLDLMVELQNLTQVIAHWKPPVLPHNYSLFLYYCPQTQCSSDDCKYPLEYVEVDATQGSHVLNAGDTQFENGRYGLAAVDADGRGTNFSFTECVYSVNDHNPTPSPPIVIREVGSIAVRWQAKRCDGQRVVSGYVLRKCPSDHMHDCNGWTLGEIAGIAVGGFLIMLLIVCLVYCQIRRYCKKPQTLREMDMVKHLKMPRRRPRTRTISHGHPPVLPERNPNLNSSVDIHTSIAEPQVSSDSGKGTTPPPSPEAGENSKEAGYGVSINGKDNTDYVNLTPEGSGPSAAPSKVEVSHRVSSAERGVCSYVLSTVNKTSTLQSGYVASDKVQEATRRNTATDRSQMSVAPPGPEREHTSLEYSGDTEASCLQKINMTVVSEDPTNTKNDTNSKDVGEKTLEKGVGNEGVIHSAVSAASSPHNQQGTAAHNVETSLQQDEETTDPSTNLTATVLVSDTTGREDEALGKEAGDEYRIQSAGPVPTQHNTGERRFIPAQVDLNFLLGQLVGGNREQLEQGSVESEGSLAVDCPEIPESGSPADCQEIPTPGSPANCPEIPTPGSPADCPEIPTPAFLSDCPEIPTPAFLSDCPEIPTSGSPAEIPVLESTTEVSHPPRQTGYIEKHHADGDSAMKIENAESSMSPTHIPATGTYPATRLTHKPEEVGVVNDEKIEIDNLCEKNAFLKNGKVKRLDSGYDDDCGDNGGKFWSGRWSPMRKPLPENGEEGNLMLDLVAESRSHAPGYVVIPMKQITPSV</sequence>
<feature type="region of interest" description="Disordered" evidence="1">
    <location>
        <begin position="399"/>
        <end position="493"/>
    </location>
</feature>
<feature type="region of interest" description="Disordered" evidence="1">
    <location>
        <begin position="618"/>
        <end position="646"/>
    </location>
</feature>
<dbReference type="Gene3D" id="2.60.40.10">
    <property type="entry name" value="Immunoglobulins"/>
    <property type="match status" value="2"/>
</dbReference>
<accession>A0ABD0KQN5</accession>
<protein>
    <recommendedName>
        <fullName evidence="3">Fibronectin type-III domain-containing protein</fullName>
    </recommendedName>
</protein>
<evidence type="ECO:0000259" key="3">
    <source>
        <dbReference type="PROSITE" id="PS50853"/>
    </source>
</evidence>
<dbReference type="InterPro" id="IPR003961">
    <property type="entry name" value="FN3_dom"/>
</dbReference>
<dbReference type="InterPro" id="IPR013783">
    <property type="entry name" value="Ig-like_fold"/>
</dbReference>
<evidence type="ECO:0000313" key="4">
    <source>
        <dbReference type="EMBL" id="KAK7489040.1"/>
    </source>
</evidence>
<comment type="caution">
    <text evidence="4">The sequence shown here is derived from an EMBL/GenBank/DDBJ whole genome shotgun (WGS) entry which is preliminary data.</text>
</comment>
<dbReference type="Proteomes" id="UP001519460">
    <property type="component" value="Unassembled WGS sequence"/>
</dbReference>
<gene>
    <name evidence="4" type="ORF">BaRGS_00019701</name>
</gene>
<evidence type="ECO:0000256" key="2">
    <source>
        <dbReference type="SAM" id="Phobius"/>
    </source>
</evidence>
<feature type="compositionally biased region" description="Basic residues" evidence="1">
    <location>
        <begin position="399"/>
        <end position="412"/>
    </location>
</feature>
<keyword evidence="2" id="KW-0472">Membrane</keyword>
<feature type="domain" description="Fibronectin type-III" evidence="3">
    <location>
        <begin position="4"/>
        <end position="90"/>
    </location>
</feature>
<feature type="non-terminal residue" evidence="4">
    <location>
        <position position="1"/>
    </location>
</feature>
<dbReference type="PROSITE" id="PS50853">
    <property type="entry name" value="FN3"/>
    <property type="match status" value="1"/>
</dbReference>
<keyword evidence="2" id="KW-1133">Transmembrane helix</keyword>
<evidence type="ECO:0000256" key="1">
    <source>
        <dbReference type="SAM" id="MobiDB-lite"/>
    </source>
</evidence>
<name>A0ABD0KQN5_9CAEN</name>